<feature type="region of interest" description="Disordered" evidence="11">
    <location>
        <begin position="1"/>
        <end position="88"/>
    </location>
</feature>
<evidence type="ECO:0000256" key="8">
    <source>
        <dbReference type="ARBA" id="ARBA00022927"/>
    </source>
</evidence>
<comment type="similarity">
    <text evidence="3">Belongs to the PHAX family.</text>
</comment>
<evidence type="ECO:0000256" key="6">
    <source>
        <dbReference type="ARBA" id="ARBA00022490"/>
    </source>
</evidence>
<dbReference type="GO" id="GO:0005737">
    <property type="term" value="C:cytoplasm"/>
    <property type="evidence" value="ECO:0007669"/>
    <property type="project" value="UniProtKB-SubCell"/>
</dbReference>
<dbReference type="InterPro" id="IPR039047">
    <property type="entry name" value="PHAX"/>
</dbReference>
<evidence type="ECO:0000259" key="12">
    <source>
        <dbReference type="Pfam" id="PF10258"/>
    </source>
</evidence>
<evidence type="ECO:0000256" key="2">
    <source>
        <dbReference type="ARBA" id="ARBA00004496"/>
    </source>
</evidence>
<organism evidence="13 14">
    <name type="scientific">Geotrypetes seraphini</name>
    <name type="common">Gaboon caecilian</name>
    <name type="synonym">Caecilia seraphini</name>
    <dbReference type="NCBI Taxonomy" id="260995"/>
    <lineage>
        <taxon>Eukaryota</taxon>
        <taxon>Metazoa</taxon>
        <taxon>Chordata</taxon>
        <taxon>Craniata</taxon>
        <taxon>Vertebrata</taxon>
        <taxon>Euteleostomi</taxon>
        <taxon>Amphibia</taxon>
        <taxon>Gymnophiona</taxon>
        <taxon>Geotrypetes</taxon>
    </lineage>
</organism>
<evidence type="ECO:0000256" key="7">
    <source>
        <dbReference type="ARBA" id="ARBA00022884"/>
    </source>
</evidence>
<dbReference type="GO" id="GO:0006408">
    <property type="term" value="P:snRNA export from nucleus"/>
    <property type="evidence" value="ECO:0007669"/>
    <property type="project" value="InterPro"/>
</dbReference>
<keyword evidence="9" id="KW-0539">Nucleus</keyword>
<gene>
    <name evidence="14" type="primary">PHAX</name>
</gene>
<dbReference type="Gene3D" id="1.10.10.1440">
    <property type="entry name" value="PHAX RNA-binding domain"/>
    <property type="match status" value="1"/>
</dbReference>
<dbReference type="CTD" id="51808"/>
<dbReference type="OrthoDB" id="20573at2759"/>
<feature type="compositionally biased region" description="Basic and acidic residues" evidence="11">
    <location>
        <begin position="378"/>
        <end position="388"/>
    </location>
</feature>
<evidence type="ECO:0000313" key="13">
    <source>
        <dbReference type="Proteomes" id="UP000515159"/>
    </source>
</evidence>
<dbReference type="FunCoup" id="A0A6P8P6K2">
    <property type="interactions" value="2848"/>
</dbReference>
<feature type="domain" description="Phosphorylated adapter RNA export protein RNA-binding" evidence="12">
    <location>
        <begin position="240"/>
        <end position="321"/>
    </location>
</feature>
<dbReference type="FunFam" id="1.10.10.1440:FF:000001">
    <property type="entry name" value="phosphorylated adapter RNA export protein-like"/>
    <property type="match status" value="1"/>
</dbReference>
<dbReference type="GO" id="GO:0003723">
    <property type="term" value="F:RNA binding"/>
    <property type="evidence" value="ECO:0007669"/>
    <property type="project" value="UniProtKB-KW"/>
</dbReference>
<dbReference type="GO" id="GO:0015031">
    <property type="term" value="P:protein transport"/>
    <property type="evidence" value="ECO:0007669"/>
    <property type="project" value="UniProtKB-KW"/>
</dbReference>
<dbReference type="Pfam" id="PF10258">
    <property type="entry name" value="PHAX_RNA-bd"/>
    <property type="match status" value="1"/>
</dbReference>
<dbReference type="RefSeq" id="XP_033784877.1">
    <property type="nucleotide sequence ID" value="XM_033928986.1"/>
</dbReference>
<dbReference type="InParanoid" id="A0A6P8P6K2"/>
<evidence type="ECO:0000313" key="14">
    <source>
        <dbReference type="RefSeq" id="XP_033784877.1"/>
    </source>
</evidence>
<feature type="compositionally biased region" description="Basic and acidic residues" evidence="11">
    <location>
        <begin position="190"/>
        <end position="200"/>
    </location>
</feature>
<feature type="region of interest" description="Disordered" evidence="11">
    <location>
        <begin position="354"/>
        <end position="403"/>
    </location>
</feature>
<accession>A0A6P8P6K2</accession>
<reference evidence="14" key="1">
    <citation type="submission" date="2025-08" db="UniProtKB">
        <authorList>
            <consortium name="RefSeq"/>
        </authorList>
    </citation>
    <scope>IDENTIFICATION</scope>
</reference>
<feature type="compositionally biased region" description="Acidic residues" evidence="11">
    <location>
        <begin position="70"/>
        <end position="84"/>
    </location>
</feature>
<comment type="subcellular location">
    <subcellularLocation>
        <location evidence="2">Cytoplasm</location>
    </subcellularLocation>
    <subcellularLocation>
        <location evidence="1">Nucleus</location>
    </subcellularLocation>
</comment>
<dbReference type="GO" id="GO:0005634">
    <property type="term" value="C:nucleus"/>
    <property type="evidence" value="ECO:0007669"/>
    <property type="project" value="UniProtKB-SubCell"/>
</dbReference>
<dbReference type="InterPro" id="IPR038092">
    <property type="entry name" value="PHAX_RNA-binding_sf"/>
</dbReference>
<proteinExistence type="inferred from homology"/>
<name>A0A6P8P6K2_GEOSA</name>
<dbReference type="GeneID" id="117352531"/>
<keyword evidence="7" id="KW-0694">RNA-binding</keyword>
<dbReference type="AlphaFoldDB" id="A0A6P8P6K2"/>
<evidence type="ECO:0000256" key="4">
    <source>
        <dbReference type="ARBA" id="ARBA00016856"/>
    </source>
</evidence>
<keyword evidence="13" id="KW-1185">Reference proteome</keyword>
<feature type="region of interest" description="Disordered" evidence="11">
    <location>
        <begin position="190"/>
        <end position="212"/>
    </location>
</feature>
<dbReference type="PANTHER" id="PTHR13135">
    <property type="entry name" value="CYTOSOLIC RESINIFERATOXIN BINDING PROTEIN RBP-26"/>
    <property type="match status" value="1"/>
</dbReference>
<dbReference type="Proteomes" id="UP000515159">
    <property type="component" value="Chromosome 1"/>
</dbReference>
<dbReference type="PANTHER" id="PTHR13135:SF0">
    <property type="entry name" value="PHOSPHORYLATED ADAPTER RNA EXPORT PROTEIN"/>
    <property type="match status" value="1"/>
</dbReference>
<evidence type="ECO:0000256" key="3">
    <source>
        <dbReference type="ARBA" id="ARBA00006094"/>
    </source>
</evidence>
<keyword evidence="6" id="KW-0963">Cytoplasm</keyword>
<dbReference type="InterPro" id="IPR019385">
    <property type="entry name" value="PHAX_RNA-binding_domain"/>
</dbReference>
<sequence length="403" mass="45917">MATAVAARGREETEEGEISGSDSDIAEGMQHQPARDSEQKLEVNCTVIGFPTSTPSLVPISHYRMNKEEDSSDESISDSDEEDSSLWKRKRQKCFNLPPVKPQLPPFAQSYLRQAAPETRKINNVWGSVLQEQTQESVTTELGILGMDGQLDMSRQSEAYNYILARKLMEKVNKEDLEQLNKELDEYMQEDKKSVAKQEEENGQGHLKRKRPVKERLGESLEMDYKGRCEITEEDSQEKVADEIAYRLREPKKHLIAQVVKTIGKRKAIELLMETAEVEQNGGLFILSGSRRRTPGGVFLNLLKNTPSVTEEQIKEIFYAEYQKEYENKKAAKKRRRKMIGKMKQAIKGLSLHEHDDASRETFASDTNEALASLDDSQECHGDMRLDPEDALEIDSSHELETF</sequence>
<protein>
    <recommendedName>
        <fullName evidence="4">Phosphorylated adapter RNA export protein</fullName>
    </recommendedName>
    <alternativeName>
        <fullName evidence="10">RNA U small nuclear RNA export adapter protein</fullName>
    </alternativeName>
</protein>
<evidence type="ECO:0000256" key="1">
    <source>
        <dbReference type="ARBA" id="ARBA00004123"/>
    </source>
</evidence>
<evidence type="ECO:0000256" key="9">
    <source>
        <dbReference type="ARBA" id="ARBA00023242"/>
    </source>
</evidence>
<keyword evidence="8" id="KW-0653">Protein transport</keyword>
<evidence type="ECO:0000256" key="5">
    <source>
        <dbReference type="ARBA" id="ARBA00022448"/>
    </source>
</evidence>
<keyword evidence="5" id="KW-0813">Transport</keyword>
<dbReference type="KEGG" id="gsh:117352531"/>
<evidence type="ECO:0000256" key="11">
    <source>
        <dbReference type="SAM" id="MobiDB-lite"/>
    </source>
</evidence>
<evidence type="ECO:0000256" key="10">
    <source>
        <dbReference type="ARBA" id="ARBA00030834"/>
    </source>
</evidence>